<comment type="caution">
    <text evidence="2">The sequence shown here is derived from an EMBL/GenBank/DDBJ whole genome shotgun (WGS) entry which is preliminary data.</text>
</comment>
<keyword evidence="3" id="KW-1185">Reference proteome</keyword>
<sequence length="111" mass="11978">MEVRRLDFGVGDGEWGDLAGVLHGGLGEGRELAMVHQLRCLGVLRSEIKSLRDGEVGRGNGDTDSVDCLEYLRQVVLCDADDTLEVDGGLRGERECRDAAWLFNVSSSGGL</sequence>
<organism evidence="2 3">
    <name type="scientific">Clohesyomyces aquaticus</name>
    <dbReference type="NCBI Taxonomy" id="1231657"/>
    <lineage>
        <taxon>Eukaryota</taxon>
        <taxon>Fungi</taxon>
        <taxon>Dikarya</taxon>
        <taxon>Ascomycota</taxon>
        <taxon>Pezizomycotina</taxon>
        <taxon>Dothideomycetes</taxon>
        <taxon>Pleosporomycetidae</taxon>
        <taxon>Pleosporales</taxon>
        <taxon>Lindgomycetaceae</taxon>
        <taxon>Clohesyomyces</taxon>
    </lineage>
</organism>
<protein>
    <submittedName>
        <fullName evidence="2">Uncharacterized protein</fullName>
    </submittedName>
</protein>
<dbReference type="STRING" id="1231657.A0A1Y2A249"/>
<name>A0A1Y2A249_9PLEO</name>
<dbReference type="Proteomes" id="UP000193144">
    <property type="component" value="Unassembled WGS sequence"/>
</dbReference>
<dbReference type="Pfam" id="PF11807">
    <property type="entry name" value="UstYa"/>
    <property type="match status" value="1"/>
</dbReference>
<dbReference type="AlphaFoldDB" id="A0A1Y2A249"/>
<dbReference type="GO" id="GO:0043386">
    <property type="term" value="P:mycotoxin biosynthetic process"/>
    <property type="evidence" value="ECO:0007669"/>
    <property type="project" value="InterPro"/>
</dbReference>
<reference evidence="2 3" key="1">
    <citation type="submission" date="2016-07" db="EMBL/GenBank/DDBJ databases">
        <title>Pervasive Adenine N6-methylation of Active Genes in Fungi.</title>
        <authorList>
            <consortium name="DOE Joint Genome Institute"/>
            <person name="Mondo S.J."/>
            <person name="Dannebaum R.O."/>
            <person name="Kuo R.C."/>
            <person name="Labutti K."/>
            <person name="Haridas S."/>
            <person name="Kuo A."/>
            <person name="Salamov A."/>
            <person name="Ahrendt S.R."/>
            <person name="Lipzen A."/>
            <person name="Sullivan W."/>
            <person name="Andreopoulos W.B."/>
            <person name="Clum A."/>
            <person name="Lindquist E."/>
            <person name="Daum C."/>
            <person name="Ramamoorthy G.K."/>
            <person name="Gryganskyi A."/>
            <person name="Culley D."/>
            <person name="Magnuson J.K."/>
            <person name="James T.Y."/>
            <person name="O'Malley M.A."/>
            <person name="Stajich J.E."/>
            <person name="Spatafora J.W."/>
            <person name="Visel A."/>
            <person name="Grigoriev I.V."/>
        </authorList>
    </citation>
    <scope>NUCLEOTIDE SEQUENCE [LARGE SCALE GENOMIC DNA]</scope>
    <source>
        <strain evidence="2 3">CBS 115471</strain>
    </source>
</reference>
<proteinExistence type="inferred from homology"/>
<dbReference type="EMBL" id="MCFA01000017">
    <property type="protein sequence ID" value="ORY16538.1"/>
    <property type="molecule type" value="Genomic_DNA"/>
</dbReference>
<comment type="similarity">
    <text evidence="1">Belongs to the ustYa family.</text>
</comment>
<accession>A0A1Y2A249</accession>
<dbReference type="InterPro" id="IPR021765">
    <property type="entry name" value="UstYa-like"/>
</dbReference>
<evidence type="ECO:0000313" key="3">
    <source>
        <dbReference type="Proteomes" id="UP000193144"/>
    </source>
</evidence>
<gene>
    <name evidence="2" type="ORF">BCR34DRAFT_556800</name>
</gene>
<evidence type="ECO:0000313" key="2">
    <source>
        <dbReference type="EMBL" id="ORY16538.1"/>
    </source>
</evidence>
<evidence type="ECO:0000256" key="1">
    <source>
        <dbReference type="ARBA" id="ARBA00035112"/>
    </source>
</evidence>
<dbReference type="OrthoDB" id="3687641at2759"/>